<name>A0A1E5XJU3_9HYPH</name>
<reference evidence="2 3" key="1">
    <citation type="journal article" date="2015" name="Genome Announc.">
        <title>Genome Assemblies of Three Soil-Associated Devosia species: D. insulae, D. limi, and D. soli.</title>
        <authorList>
            <person name="Hassan Y.I."/>
            <person name="Lepp D."/>
            <person name="Zhou T."/>
        </authorList>
    </citation>
    <scope>NUCLEOTIDE SEQUENCE [LARGE SCALE GENOMIC DNA]</scope>
    <source>
        <strain evidence="2 3">DS-56</strain>
    </source>
</reference>
<feature type="transmembrane region" description="Helical" evidence="1">
    <location>
        <begin position="104"/>
        <end position="124"/>
    </location>
</feature>
<dbReference type="OrthoDB" id="7064507at2"/>
<dbReference type="EMBL" id="LAJE02000352">
    <property type="protein sequence ID" value="OEO28862.1"/>
    <property type="molecule type" value="Genomic_DNA"/>
</dbReference>
<accession>A0A1E5XJU3</accession>
<comment type="caution">
    <text evidence="2">The sequence shown here is derived from an EMBL/GenBank/DDBJ whole genome shotgun (WGS) entry which is preliminary data.</text>
</comment>
<dbReference type="RefSeq" id="WP_069911857.1">
    <property type="nucleotide sequence ID" value="NZ_LAJE02000352.1"/>
</dbReference>
<protein>
    <recommendedName>
        <fullName evidence="4">DoxX family protein</fullName>
    </recommendedName>
</protein>
<proteinExistence type="predicted"/>
<organism evidence="2 3">
    <name type="scientific">Devosia insulae DS-56</name>
    <dbReference type="NCBI Taxonomy" id="1116389"/>
    <lineage>
        <taxon>Bacteria</taxon>
        <taxon>Pseudomonadati</taxon>
        <taxon>Pseudomonadota</taxon>
        <taxon>Alphaproteobacteria</taxon>
        <taxon>Hyphomicrobiales</taxon>
        <taxon>Devosiaceae</taxon>
        <taxon>Devosia</taxon>
    </lineage>
</organism>
<evidence type="ECO:0000256" key="1">
    <source>
        <dbReference type="SAM" id="Phobius"/>
    </source>
</evidence>
<evidence type="ECO:0008006" key="4">
    <source>
        <dbReference type="Google" id="ProtNLM"/>
    </source>
</evidence>
<evidence type="ECO:0000313" key="3">
    <source>
        <dbReference type="Proteomes" id="UP000095463"/>
    </source>
</evidence>
<feature type="transmembrane region" description="Helical" evidence="1">
    <location>
        <begin position="45"/>
        <end position="64"/>
    </location>
</feature>
<keyword evidence="1" id="KW-0812">Transmembrane</keyword>
<keyword evidence="3" id="KW-1185">Reference proteome</keyword>
<dbReference type="AlphaFoldDB" id="A0A1E5XJU3"/>
<feature type="transmembrane region" description="Helical" evidence="1">
    <location>
        <begin position="71"/>
        <end position="92"/>
    </location>
</feature>
<keyword evidence="1" id="KW-0472">Membrane</keyword>
<evidence type="ECO:0000313" key="2">
    <source>
        <dbReference type="EMBL" id="OEO28862.1"/>
    </source>
</evidence>
<dbReference type="Proteomes" id="UP000095463">
    <property type="component" value="Unassembled WGS sequence"/>
</dbReference>
<keyword evidence="1" id="KW-1133">Transmembrane helix</keyword>
<sequence length="125" mass="13219">MFWTLFFLAHLLLGGAFVVFGIRNIKGIPGLASFLAGRKVAQPQAAASFGVGLQIVGGALTVLAPFVPFAGVLGGLALIVFLVLATLLFHPFWEFSGEEQKPHVQSFIMNSGLTGAFLLVIAYAL</sequence>
<gene>
    <name evidence="2" type="ORF">VW23_002725</name>
</gene>